<dbReference type="RefSeq" id="WP_005942074.1">
    <property type="nucleotide sequence ID" value="NZ_ATVK01000018.1"/>
</dbReference>
<dbReference type="PROSITE" id="PS51635">
    <property type="entry name" value="PNPLA"/>
    <property type="match status" value="1"/>
</dbReference>
<keyword evidence="1 4" id="KW-0378">Hydrolase</keyword>
<dbReference type="InterPro" id="IPR050301">
    <property type="entry name" value="NTE"/>
</dbReference>
<feature type="domain" description="PNPLA" evidence="5">
    <location>
        <begin position="5"/>
        <end position="165"/>
    </location>
</feature>
<dbReference type="PANTHER" id="PTHR14226">
    <property type="entry name" value="NEUROPATHY TARGET ESTERASE/SWISS CHEESE D.MELANOGASTER"/>
    <property type="match status" value="1"/>
</dbReference>
<organism evidence="6 7">
    <name type="scientific">Gordonia hirsuta DSM 44140 = NBRC 16056</name>
    <dbReference type="NCBI Taxonomy" id="1121927"/>
    <lineage>
        <taxon>Bacteria</taxon>
        <taxon>Bacillati</taxon>
        <taxon>Actinomycetota</taxon>
        <taxon>Actinomycetes</taxon>
        <taxon>Mycobacteriales</taxon>
        <taxon>Gordoniaceae</taxon>
        <taxon>Gordonia</taxon>
    </lineage>
</organism>
<dbReference type="OrthoDB" id="5290098at2"/>
<reference evidence="6 7" key="1">
    <citation type="submission" date="2012-12" db="EMBL/GenBank/DDBJ databases">
        <title>Whole genome shotgun sequence of Gordonia hirsuta NBRC 16056.</title>
        <authorList>
            <person name="Isaki-Nakamura S."/>
            <person name="Hosoyama A."/>
            <person name="Tsuchikane K."/>
            <person name="Katsumata H."/>
            <person name="Baba S."/>
            <person name="Yamazaki S."/>
            <person name="Fujita N."/>
        </authorList>
    </citation>
    <scope>NUCLEOTIDE SEQUENCE [LARGE SCALE GENOMIC DNA]</scope>
    <source>
        <strain evidence="6 7">NBRC 16056</strain>
    </source>
</reference>
<dbReference type="GO" id="GO:0016042">
    <property type="term" value="P:lipid catabolic process"/>
    <property type="evidence" value="ECO:0007669"/>
    <property type="project" value="UniProtKB-UniRule"/>
</dbReference>
<feature type="active site" description="Nucleophile" evidence="4">
    <location>
        <position position="38"/>
    </location>
</feature>
<comment type="caution">
    <text evidence="6">The sequence shown here is derived from an EMBL/GenBank/DDBJ whole genome shotgun (WGS) entry which is preliminary data.</text>
</comment>
<evidence type="ECO:0000256" key="4">
    <source>
        <dbReference type="PROSITE-ProRule" id="PRU01161"/>
    </source>
</evidence>
<dbReference type="SUPFAM" id="SSF52151">
    <property type="entry name" value="FabD/lysophospholipase-like"/>
    <property type="match status" value="1"/>
</dbReference>
<dbReference type="Proteomes" id="UP000053405">
    <property type="component" value="Unassembled WGS sequence"/>
</dbReference>
<dbReference type="Pfam" id="PF01734">
    <property type="entry name" value="Patatin"/>
    <property type="match status" value="1"/>
</dbReference>
<comment type="caution">
    <text evidence="4">Lacks conserved residue(s) required for the propagation of feature annotation.</text>
</comment>
<evidence type="ECO:0000256" key="1">
    <source>
        <dbReference type="ARBA" id="ARBA00022801"/>
    </source>
</evidence>
<evidence type="ECO:0000259" key="5">
    <source>
        <dbReference type="PROSITE" id="PS51635"/>
    </source>
</evidence>
<gene>
    <name evidence="6" type="ORF">GOHSU_35_00400</name>
</gene>
<protein>
    <recommendedName>
        <fullName evidence="5">PNPLA domain-containing protein</fullName>
    </recommendedName>
</protein>
<feature type="short sequence motif" description="DGA/G" evidence="4">
    <location>
        <begin position="152"/>
        <end position="154"/>
    </location>
</feature>
<sequence length="257" mass="27017">MQVALALGSGGARGYAHIGVIQELESRGHQIVGVSGSSMGALVGGVLAAGKLAEFSEWAQSLDQRAILRLIDPTLRAAGMLRAEKILNQVEEILGPVCIEDLEMAFTAVATDLVAGTSVWLQRGPVAAAIRASIAIPGLITPHVIEERLLGDGGILDPTPMAPLASVDADITIAVRLSTLEPVTGDPLPDFSGLRVVDRSIDITQAALDRHILAAYPPDLVIEVPRTVCRTRDFHLAEEVISAGRQLAVDALDAATY</sequence>
<dbReference type="PANTHER" id="PTHR14226:SF76">
    <property type="entry name" value="NTE FAMILY PROTEIN RSSA"/>
    <property type="match status" value="1"/>
</dbReference>
<dbReference type="EMBL" id="BANT01000035">
    <property type="protein sequence ID" value="GAC58245.1"/>
    <property type="molecule type" value="Genomic_DNA"/>
</dbReference>
<dbReference type="InterPro" id="IPR002641">
    <property type="entry name" value="PNPLA_dom"/>
</dbReference>
<feature type="short sequence motif" description="GXSXG" evidence="4">
    <location>
        <begin position="36"/>
        <end position="40"/>
    </location>
</feature>
<dbReference type="InterPro" id="IPR016035">
    <property type="entry name" value="Acyl_Trfase/lysoPLipase"/>
</dbReference>
<keyword evidence="2 4" id="KW-0442">Lipid degradation</keyword>
<dbReference type="AlphaFoldDB" id="L7LAS5"/>
<keyword evidence="3 4" id="KW-0443">Lipid metabolism</keyword>
<dbReference type="eggNOG" id="COG1752">
    <property type="taxonomic scope" value="Bacteria"/>
</dbReference>
<name>L7LAS5_9ACTN</name>
<feature type="active site" description="Proton acceptor" evidence="4">
    <location>
        <position position="152"/>
    </location>
</feature>
<proteinExistence type="predicted"/>
<evidence type="ECO:0000313" key="6">
    <source>
        <dbReference type="EMBL" id="GAC58245.1"/>
    </source>
</evidence>
<evidence type="ECO:0000256" key="2">
    <source>
        <dbReference type="ARBA" id="ARBA00022963"/>
    </source>
</evidence>
<keyword evidence="7" id="KW-1185">Reference proteome</keyword>
<evidence type="ECO:0000313" key="7">
    <source>
        <dbReference type="Proteomes" id="UP000053405"/>
    </source>
</evidence>
<accession>L7LAS5</accession>
<dbReference type="Gene3D" id="3.40.1090.10">
    <property type="entry name" value="Cytosolic phospholipase A2 catalytic domain"/>
    <property type="match status" value="1"/>
</dbReference>
<evidence type="ECO:0000256" key="3">
    <source>
        <dbReference type="ARBA" id="ARBA00023098"/>
    </source>
</evidence>
<dbReference type="GO" id="GO:0016787">
    <property type="term" value="F:hydrolase activity"/>
    <property type="evidence" value="ECO:0007669"/>
    <property type="project" value="UniProtKB-UniRule"/>
</dbReference>